<sequence>MTSILLAGGGTTGHISPMLAIGRELRRQHPDWDVVALGTPDGLEADIVPRAGFELLTIDKVPMPRSISPALLKFPGRFRGNISAVKQIISSRSIDAVVGVGGYVCPPAFLAAKQAKIPLIVHEANAKPGMANRLGARLTTSGRVGITFPDTELRNSTLVGMPMPTEITDLDRSDEGQRAGFRADLGLRDDRPVLVVTGGSSGAQKINEAFLATATACQEAGIQVLHITGAGKGDALREVAAELPDYHVVDYVDGMHRAYAVADLLVARSGAATVSEATVAGVPALYVPLAIGNGEQRLNASGSVSAGASLMVDNAEFSPSTVVDTILPLLADESRLAQMSEAALQLNYPTDAAARMAAIVNRALEG</sequence>
<comment type="catalytic activity">
    <reaction evidence="10">
        <text>di-trans,octa-cis-undecaprenyl diphospho-N-acetyl-alpha-D-muramoyl-L-alanyl-D-glutamyl-meso-2,6-diaminopimeloyl-D-alanyl-D-alanine + UDP-N-acetyl-alpha-D-glucosamine = di-trans,octa-cis-undecaprenyl diphospho-[N-acetyl-alpha-D-glucosaminyl-(1-&gt;4)]-N-acetyl-alpha-D-muramoyl-L-alanyl-D-glutamyl-meso-2,6-diaminopimeloyl-D-alanyl-D-alanine + UDP + H(+)</text>
        <dbReference type="Rhea" id="RHEA:31227"/>
        <dbReference type="ChEBI" id="CHEBI:15378"/>
        <dbReference type="ChEBI" id="CHEBI:57705"/>
        <dbReference type="ChEBI" id="CHEBI:58223"/>
        <dbReference type="ChEBI" id="CHEBI:61387"/>
        <dbReference type="ChEBI" id="CHEBI:61388"/>
        <dbReference type="EC" id="2.4.1.227"/>
    </reaction>
</comment>
<dbReference type="AlphaFoldDB" id="A0A0B9ABF5"/>
<dbReference type="HAMAP" id="MF_00033">
    <property type="entry name" value="MurG"/>
    <property type="match status" value="1"/>
</dbReference>
<evidence type="ECO:0000256" key="10">
    <source>
        <dbReference type="HAMAP-Rule" id="MF_00033"/>
    </source>
</evidence>
<dbReference type="OrthoDB" id="9808936at2"/>
<dbReference type="CDD" id="cd03785">
    <property type="entry name" value="GT28_MurG"/>
    <property type="match status" value="1"/>
</dbReference>
<evidence type="ECO:0000259" key="11">
    <source>
        <dbReference type="Pfam" id="PF03033"/>
    </source>
</evidence>
<feature type="domain" description="Glycosyl transferase family 28 C-terminal" evidence="12">
    <location>
        <begin position="193"/>
        <end position="347"/>
    </location>
</feature>
<dbReference type="Proteomes" id="UP000031488">
    <property type="component" value="Unassembled WGS sequence"/>
</dbReference>
<comment type="subcellular location">
    <subcellularLocation>
        <location evidence="10">Cell membrane</location>
        <topology evidence="10">Peripheral membrane protein</topology>
        <orientation evidence="10">Cytoplasmic side</orientation>
    </subcellularLocation>
</comment>
<dbReference type="GO" id="GO:0005886">
    <property type="term" value="C:plasma membrane"/>
    <property type="evidence" value="ECO:0007669"/>
    <property type="project" value="UniProtKB-SubCell"/>
</dbReference>
<evidence type="ECO:0000256" key="2">
    <source>
        <dbReference type="ARBA" id="ARBA00022618"/>
    </source>
</evidence>
<keyword evidence="9 10" id="KW-0961">Cell wall biogenesis/degradation</keyword>
<keyword evidence="6 10" id="KW-0573">Peptidoglycan synthesis</keyword>
<evidence type="ECO:0000259" key="12">
    <source>
        <dbReference type="Pfam" id="PF04101"/>
    </source>
</evidence>
<comment type="pathway">
    <text evidence="10">Cell wall biogenesis; peptidoglycan biosynthesis.</text>
</comment>
<keyword evidence="2 10" id="KW-0132">Cell division</keyword>
<dbReference type="InterPro" id="IPR004276">
    <property type="entry name" value="GlycoTrans_28_N"/>
</dbReference>
<dbReference type="GO" id="GO:0005975">
    <property type="term" value="P:carbohydrate metabolic process"/>
    <property type="evidence" value="ECO:0007669"/>
    <property type="project" value="InterPro"/>
</dbReference>
<evidence type="ECO:0000256" key="6">
    <source>
        <dbReference type="ARBA" id="ARBA00022984"/>
    </source>
</evidence>
<gene>
    <name evidence="10" type="primary">murG</name>
    <name evidence="13" type="ORF">AE0388_1349</name>
</gene>
<comment type="similarity">
    <text evidence="10">Belongs to the glycosyltransferase 28 family. MurG subfamily.</text>
</comment>
<dbReference type="Gene3D" id="3.40.50.2000">
    <property type="entry name" value="Glycogen Phosphorylase B"/>
    <property type="match status" value="2"/>
</dbReference>
<feature type="binding site" evidence="10">
    <location>
        <position position="296"/>
    </location>
    <ligand>
        <name>UDP-N-acetyl-alpha-D-glucosamine</name>
        <dbReference type="ChEBI" id="CHEBI:57705"/>
    </ligand>
</feature>
<dbReference type="EMBL" id="JTJZ01000017">
    <property type="protein sequence ID" value="KHS52946.1"/>
    <property type="molecule type" value="Genomic_DNA"/>
</dbReference>
<keyword evidence="4 10" id="KW-0808">Transferase</keyword>
<dbReference type="InterPro" id="IPR007235">
    <property type="entry name" value="Glyco_trans_28_C"/>
</dbReference>
<dbReference type="GO" id="GO:0050511">
    <property type="term" value="F:undecaprenyldiphospho-muramoylpentapeptide beta-N-acetylglucosaminyltransferase activity"/>
    <property type="evidence" value="ECO:0007669"/>
    <property type="project" value="UniProtKB-UniRule"/>
</dbReference>
<dbReference type="GO" id="GO:0009252">
    <property type="term" value="P:peptidoglycan biosynthetic process"/>
    <property type="evidence" value="ECO:0007669"/>
    <property type="project" value="UniProtKB-UniRule"/>
</dbReference>
<evidence type="ECO:0000313" key="14">
    <source>
        <dbReference type="Proteomes" id="UP000031488"/>
    </source>
</evidence>
<dbReference type="GO" id="GO:0051991">
    <property type="term" value="F:UDP-N-acetyl-D-glucosamine:N-acetylmuramoyl-L-alanyl-D-glutamyl-meso-2,6-diaminopimelyl-D-alanyl-D-alanine-diphosphoundecaprenol 4-beta-N-acetylglucosaminlytransferase activity"/>
    <property type="evidence" value="ECO:0007669"/>
    <property type="project" value="RHEA"/>
</dbReference>
<dbReference type="GO" id="GO:0071555">
    <property type="term" value="P:cell wall organization"/>
    <property type="evidence" value="ECO:0007669"/>
    <property type="project" value="UniProtKB-KW"/>
</dbReference>
<feature type="domain" description="Glycosyltransferase family 28 N-terminal" evidence="11">
    <location>
        <begin position="4"/>
        <end position="140"/>
    </location>
</feature>
<evidence type="ECO:0000256" key="1">
    <source>
        <dbReference type="ARBA" id="ARBA00022475"/>
    </source>
</evidence>
<dbReference type="RefSeq" id="WP_039208368.1">
    <property type="nucleotide sequence ID" value="NZ_CP186330.1"/>
</dbReference>
<evidence type="ECO:0000256" key="8">
    <source>
        <dbReference type="ARBA" id="ARBA00023306"/>
    </source>
</evidence>
<proteinExistence type="inferred from homology"/>
<comment type="caution">
    <text evidence="10">Lacks conserved residue(s) required for the propagation of feature annotation.</text>
</comment>
<evidence type="ECO:0000256" key="5">
    <source>
        <dbReference type="ARBA" id="ARBA00022960"/>
    </source>
</evidence>
<dbReference type="PANTHER" id="PTHR21015">
    <property type="entry name" value="UDP-N-ACETYLGLUCOSAMINE--N-ACETYLMURAMYL-(PENTAPEPTIDE) PYROPHOSPHORYL-UNDECAPRENOL N-ACETYLGLUCOSAMINE TRANSFERASE 1"/>
    <property type="match status" value="1"/>
</dbReference>
<dbReference type="PANTHER" id="PTHR21015:SF22">
    <property type="entry name" value="GLYCOSYLTRANSFERASE"/>
    <property type="match status" value="1"/>
</dbReference>
<dbReference type="InterPro" id="IPR006009">
    <property type="entry name" value="GlcNAc_MurG"/>
</dbReference>
<feature type="binding site" evidence="10">
    <location>
        <position position="200"/>
    </location>
    <ligand>
        <name>UDP-N-acetyl-alpha-D-glucosamine</name>
        <dbReference type="ChEBI" id="CHEBI:57705"/>
    </ligand>
</feature>
<keyword evidence="8 10" id="KW-0131">Cell cycle</keyword>
<dbReference type="EC" id="2.4.1.227" evidence="10"/>
<feature type="binding site" evidence="10">
    <location>
        <position position="125"/>
    </location>
    <ligand>
        <name>UDP-N-acetyl-alpha-D-glucosamine</name>
        <dbReference type="ChEBI" id="CHEBI:57705"/>
    </ligand>
</feature>
<protein>
    <recommendedName>
        <fullName evidence="10">UDP-N-acetylglucosamine--N-acetylmuramyl-(pentapeptide) pyrophosphoryl-undecaprenol N-acetylglucosamine transferase</fullName>
        <ecNumber evidence="10">2.4.1.227</ecNumber>
    </recommendedName>
    <alternativeName>
        <fullName evidence="10">Undecaprenyl-PP-MurNAc-pentapeptide-UDPGlcNAc GlcNAc transferase</fullName>
    </alternativeName>
</protein>
<dbReference type="SUPFAM" id="SSF53756">
    <property type="entry name" value="UDP-Glycosyltransferase/glycogen phosphorylase"/>
    <property type="match status" value="1"/>
</dbReference>
<reference evidence="13 14" key="1">
    <citation type="submission" date="2014-11" db="EMBL/GenBank/DDBJ databases">
        <title>Draft Genome Sequence of Brevibacterium linens AE038-8.</title>
        <authorList>
            <person name="Maizel D."/>
            <person name="Utturkar S.M."/>
            <person name="Brown S.D."/>
            <person name="Ferrero M."/>
            <person name="Rosen B.P."/>
        </authorList>
    </citation>
    <scope>NUCLEOTIDE SEQUENCE [LARGE SCALE GENOMIC DNA]</scope>
    <source>
        <strain evidence="13 14">AE038-8</strain>
    </source>
</reference>
<keyword evidence="3 10" id="KW-0328">Glycosyltransferase</keyword>
<evidence type="ECO:0000256" key="9">
    <source>
        <dbReference type="ARBA" id="ARBA00023316"/>
    </source>
</evidence>
<dbReference type="Pfam" id="PF04101">
    <property type="entry name" value="Glyco_tran_28_C"/>
    <property type="match status" value="1"/>
</dbReference>
<dbReference type="Pfam" id="PF03033">
    <property type="entry name" value="Glyco_transf_28"/>
    <property type="match status" value="1"/>
</dbReference>
<evidence type="ECO:0000256" key="4">
    <source>
        <dbReference type="ARBA" id="ARBA00022679"/>
    </source>
</evidence>
<evidence type="ECO:0000313" key="13">
    <source>
        <dbReference type="EMBL" id="KHS52946.1"/>
    </source>
</evidence>
<dbReference type="NCBIfam" id="TIGR01133">
    <property type="entry name" value="murG"/>
    <property type="match status" value="1"/>
</dbReference>
<evidence type="ECO:0000256" key="7">
    <source>
        <dbReference type="ARBA" id="ARBA00023136"/>
    </source>
</evidence>
<dbReference type="PATRIC" id="fig|1703.6.peg.1237"/>
<comment type="function">
    <text evidence="10">Cell wall formation. Catalyzes the transfer of a GlcNAc subunit on undecaprenyl-pyrophosphoryl-MurNAc-pentapeptide (lipid intermediate I) to form undecaprenyl-pyrophosphoryl-MurNAc-(pentapeptide)GlcNAc (lipid intermediate II).</text>
</comment>
<dbReference type="GO" id="GO:0051301">
    <property type="term" value="P:cell division"/>
    <property type="evidence" value="ECO:0007669"/>
    <property type="project" value="UniProtKB-KW"/>
</dbReference>
<dbReference type="UniPathway" id="UPA00219"/>
<name>A0A0B9ABF5_BRELN</name>
<organism evidence="13 14">
    <name type="scientific">Brevibacterium linens</name>
    <dbReference type="NCBI Taxonomy" id="1703"/>
    <lineage>
        <taxon>Bacteria</taxon>
        <taxon>Bacillati</taxon>
        <taxon>Actinomycetota</taxon>
        <taxon>Actinomycetes</taxon>
        <taxon>Micrococcales</taxon>
        <taxon>Brevibacteriaceae</taxon>
        <taxon>Brevibacterium</taxon>
    </lineage>
</organism>
<comment type="caution">
    <text evidence="13">The sequence shown here is derived from an EMBL/GenBank/DDBJ whole genome shotgun (WGS) entry which is preliminary data.</text>
</comment>
<keyword evidence="14" id="KW-1185">Reference proteome</keyword>
<dbReference type="GO" id="GO:0008360">
    <property type="term" value="P:regulation of cell shape"/>
    <property type="evidence" value="ECO:0007669"/>
    <property type="project" value="UniProtKB-KW"/>
</dbReference>
<evidence type="ECO:0000256" key="3">
    <source>
        <dbReference type="ARBA" id="ARBA00022676"/>
    </source>
</evidence>
<dbReference type="STRING" id="1703.BLSMQ_2342"/>
<keyword evidence="1 10" id="KW-1003">Cell membrane</keyword>
<keyword evidence="7 10" id="KW-0472">Membrane</keyword>
<keyword evidence="5 10" id="KW-0133">Cell shape</keyword>
<accession>A0A0B9ABF5</accession>